<dbReference type="PANTHER" id="PTHR46720">
    <property type="entry name" value="HYDROXYLASE, PUTATIVE (AFU_ORTHOLOGUE AFUA_3G01460)-RELATED"/>
    <property type="match status" value="1"/>
</dbReference>
<dbReference type="Proteomes" id="UP001583177">
    <property type="component" value="Unassembled WGS sequence"/>
</dbReference>
<keyword evidence="3" id="KW-0274">FAD</keyword>
<dbReference type="EMBL" id="JAWRVE010000204">
    <property type="protein sequence ID" value="KAL1849192.1"/>
    <property type="molecule type" value="Genomic_DNA"/>
</dbReference>
<gene>
    <name evidence="6" type="ORF">Daus18300_013349</name>
</gene>
<dbReference type="Pfam" id="PF01494">
    <property type="entry name" value="FAD_binding_3"/>
    <property type="match status" value="1"/>
</dbReference>
<reference evidence="6 7" key="1">
    <citation type="journal article" date="2024" name="IMA Fungus">
        <title>IMA Genome - F19 : A genome assembly and annotation guide to empower mycologists, including annotated draft genome sequences of Ceratocystis pirilliformis, Diaporthe australafricana, Fusarium ophioides, Paecilomyces lecythidis, and Sporothrix stenoceras.</title>
        <authorList>
            <person name="Aylward J."/>
            <person name="Wilson A.M."/>
            <person name="Visagie C.M."/>
            <person name="Spraker J."/>
            <person name="Barnes I."/>
            <person name="Buitendag C."/>
            <person name="Ceriani C."/>
            <person name="Del Mar Angel L."/>
            <person name="du Plessis D."/>
            <person name="Fuchs T."/>
            <person name="Gasser K."/>
            <person name="Kramer D."/>
            <person name="Li W."/>
            <person name="Munsamy K."/>
            <person name="Piso A."/>
            <person name="Price J.L."/>
            <person name="Sonnekus B."/>
            <person name="Thomas C."/>
            <person name="van der Nest A."/>
            <person name="van Dijk A."/>
            <person name="van Heerden A."/>
            <person name="van Vuuren N."/>
            <person name="Yilmaz N."/>
            <person name="Duong T.A."/>
            <person name="van der Merwe N.A."/>
            <person name="Wingfield M.J."/>
            <person name="Wingfield B.D."/>
        </authorList>
    </citation>
    <scope>NUCLEOTIDE SEQUENCE [LARGE SCALE GENOMIC DNA]</scope>
    <source>
        <strain evidence="6 7">CMW 18300</strain>
    </source>
</reference>
<protein>
    <recommendedName>
        <fullName evidence="5">FAD-binding domain-containing protein</fullName>
    </recommendedName>
</protein>
<accession>A0ABR3VZC9</accession>
<sequence>MAEPSSIKIAVIGGGLAGATIAHSLLRHAHLDVHVYESAPEFSERGAAVGLASDAQRALKQVLGATETSALLEKAGAVVQASTRLCIGSGTHAGTILLDLGGGDPADAERVLHRASLLRELLAPLPTSRLHASKALSAITPTTEGNVKVTFGDGQEETFHAVIGADGIFGAVRRHVLQDAADAEGPSAAGFWDCRNLVPFEKAREVLGAKYFEQDRQYGWAGNGAFVVHDVLENRTKVQCVISAVEKESPKDRKRPLTREFLEETLRDWLDGPVGKGMIEGGQLMLDQPDPQAYSQWEHKSTSTFANGRVCVAGDAAHATTPWQGAGAGQAFEDALVLGTLLGETKDPSEIAHAFQAYSAVRKDRCQRVIDSSRGTGLIFCGQDPEAGLEPEKMMGLLAPRWGFIGDIDFDAYKKEALAKMKEIRGV</sequence>
<dbReference type="InterPro" id="IPR036188">
    <property type="entry name" value="FAD/NAD-bd_sf"/>
</dbReference>
<keyword evidence="7" id="KW-1185">Reference proteome</keyword>
<evidence type="ECO:0000259" key="5">
    <source>
        <dbReference type="Pfam" id="PF01494"/>
    </source>
</evidence>
<dbReference type="PANTHER" id="PTHR46720:SF3">
    <property type="entry name" value="FAD-BINDING DOMAIN-CONTAINING PROTEIN-RELATED"/>
    <property type="match status" value="1"/>
</dbReference>
<evidence type="ECO:0000256" key="3">
    <source>
        <dbReference type="ARBA" id="ARBA00022827"/>
    </source>
</evidence>
<comment type="similarity">
    <text evidence="1">Belongs to the paxM FAD-dependent monooxygenase family.</text>
</comment>
<dbReference type="InterPro" id="IPR051104">
    <property type="entry name" value="FAD_monoxygenase"/>
</dbReference>
<evidence type="ECO:0000313" key="6">
    <source>
        <dbReference type="EMBL" id="KAL1849192.1"/>
    </source>
</evidence>
<keyword evidence="2" id="KW-0285">Flavoprotein</keyword>
<keyword evidence="4" id="KW-0560">Oxidoreductase</keyword>
<dbReference type="InterPro" id="IPR002938">
    <property type="entry name" value="FAD-bd"/>
</dbReference>
<feature type="domain" description="FAD-binding" evidence="5">
    <location>
        <begin position="8"/>
        <end position="372"/>
    </location>
</feature>
<evidence type="ECO:0000256" key="4">
    <source>
        <dbReference type="ARBA" id="ARBA00023002"/>
    </source>
</evidence>
<evidence type="ECO:0000313" key="7">
    <source>
        <dbReference type="Proteomes" id="UP001583177"/>
    </source>
</evidence>
<name>A0ABR3VZC9_9PEZI</name>
<evidence type="ECO:0000256" key="1">
    <source>
        <dbReference type="ARBA" id="ARBA00007992"/>
    </source>
</evidence>
<dbReference type="SUPFAM" id="SSF51905">
    <property type="entry name" value="FAD/NAD(P)-binding domain"/>
    <property type="match status" value="1"/>
</dbReference>
<proteinExistence type="inferred from homology"/>
<comment type="caution">
    <text evidence="6">The sequence shown here is derived from an EMBL/GenBank/DDBJ whole genome shotgun (WGS) entry which is preliminary data.</text>
</comment>
<evidence type="ECO:0000256" key="2">
    <source>
        <dbReference type="ARBA" id="ARBA00022630"/>
    </source>
</evidence>
<dbReference type="PRINTS" id="PR00420">
    <property type="entry name" value="RNGMNOXGNASE"/>
</dbReference>
<organism evidence="6 7">
    <name type="scientific">Diaporthe australafricana</name>
    <dbReference type="NCBI Taxonomy" id="127596"/>
    <lineage>
        <taxon>Eukaryota</taxon>
        <taxon>Fungi</taxon>
        <taxon>Dikarya</taxon>
        <taxon>Ascomycota</taxon>
        <taxon>Pezizomycotina</taxon>
        <taxon>Sordariomycetes</taxon>
        <taxon>Sordariomycetidae</taxon>
        <taxon>Diaporthales</taxon>
        <taxon>Diaporthaceae</taxon>
        <taxon>Diaporthe</taxon>
    </lineage>
</organism>
<dbReference type="Gene3D" id="3.50.50.60">
    <property type="entry name" value="FAD/NAD(P)-binding domain"/>
    <property type="match status" value="1"/>
</dbReference>